<dbReference type="InterPro" id="IPR000847">
    <property type="entry name" value="LysR_HTH_N"/>
</dbReference>
<comment type="similarity">
    <text evidence="1">Belongs to the LysR transcriptional regulatory family.</text>
</comment>
<dbReference type="Gene3D" id="3.40.190.290">
    <property type="match status" value="1"/>
</dbReference>
<dbReference type="FunFam" id="1.10.10.10:FF:000001">
    <property type="entry name" value="LysR family transcriptional regulator"/>
    <property type="match status" value="1"/>
</dbReference>
<dbReference type="Pfam" id="PF00126">
    <property type="entry name" value="HTH_1"/>
    <property type="match status" value="1"/>
</dbReference>
<keyword evidence="4" id="KW-0804">Transcription</keyword>
<dbReference type="Proteomes" id="UP000190064">
    <property type="component" value="Unassembled WGS sequence"/>
</dbReference>
<evidence type="ECO:0000256" key="2">
    <source>
        <dbReference type="ARBA" id="ARBA00023015"/>
    </source>
</evidence>
<dbReference type="InterPro" id="IPR036390">
    <property type="entry name" value="WH_DNA-bd_sf"/>
</dbReference>
<evidence type="ECO:0000256" key="4">
    <source>
        <dbReference type="ARBA" id="ARBA00023163"/>
    </source>
</evidence>
<dbReference type="PANTHER" id="PTHR30126">
    <property type="entry name" value="HTH-TYPE TRANSCRIPTIONAL REGULATOR"/>
    <property type="match status" value="1"/>
</dbReference>
<organism evidence="6 7">
    <name type="scientific">Oceanospirillum linum</name>
    <dbReference type="NCBI Taxonomy" id="966"/>
    <lineage>
        <taxon>Bacteria</taxon>
        <taxon>Pseudomonadati</taxon>
        <taxon>Pseudomonadota</taxon>
        <taxon>Gammaproteobacteria</taxon>
        <taxon>Oceanospirillales</taxon>
        <taxon>Oceanospirillaceae</taxon>
        <taxon>Oceanospirillum</taxon>
    </lineage>
</organism>
<dbReference type="STRING" id="966.BTA35_0210585"/>
<dbReference type="RefSeq" id="WP_078319992.1">
    <property type="nucleotide sequence ID" value="NZ_FXTS01000005.1"/>
</dbReference>
<evidence type="ECO:0000256" key="1">
    <source>
        <dbReference type="ARBA" id="ARBA00009437"/>
    </source>
</evidence>
<dbReference type="PANTHER" id="PTHR30126:SF98">
    <property type="entry name" value="HTH-TYPE TRANSCRIPTIONAL ACTIVATOR BAUR"/>
    <property type="match status" value="1"/>
</dbReference>
<comment type="caution">
    <text evidence="6">The sequence shown here is derived from an EMBL/GenBank/DDBJ whole genome shotgun (WGS) entry which is preliminary data.</text>
</comment>
<dbReference type="GO" id="GO:0003700">
    <property type="term" value="F:DNA-binding transcription factor activity"/>
    <property type="evidence" value="ECO:0007669"/>
    <property type="project" value="InterPro"/>
</dbReference>
<dbReference type="PROSITE" id="PS50931">
    <property type="entry name" value="HTH_LYSR"/>
    <property type="match status" value="1"/>
</dbReference>
<dbReference type="EMBL" id="MTSD02000004">
    <property type="protein sequence ID" value="OOV86937.1"/>
    <property type="molecule type" value="Genomic_DNA"/>
</dbReference>
<evidence type="ECO:0000259" key="5">
    <source>
        <dbReference type="PROSITE" id="PS50931"/>
    </source>
</evidence>
<dbReference type="GO" id="GO:0000976">
    <property type="term" value="F:transcription cis-regulatory region binding"/>
    <property type="evidence" value="ECO:0007669"/>
    <property type="project" value="TreeGrafter"/>
</dbReference>
<accession>A0A1T1HB31</accession>
<keyword evidence="2" id="KW-0805">Transcription regulation</keyword>
<gene>
    <name evidence="6" type="ORF">BTA35_0210585</name>
</gene>
<dbReference type="Gene3D" id="1.10.10.10">
    <property type="entry name" value="Winged helix-like DNA-binding domain superfamily/Winged helix DNA-binding domain"/>
    <property type="match status" value="1"/>
</dbReference>
<dbReference type="InterPro" id="IPR005119">
    <property type="entry name" value="LysR_subst-bd"/>
</dbReference>
<evidence type="ECO:0000313" key="7">
    <source>
        <dbReference type="Proteomes" id="UP000190064"/>
    </source>
</evidence>
<proteinExistence type="inferred from homology"/>
<keyword evidence="3" id="KW-0238">DNA-binding</keyword>
<evidence type="ECO:0000313" key="6">
    <source>
        <dbReference type="EMBL" id="OOV86937.1"/>
    </source>
</evidence>
<dbReference type="SUPFAM" id="SSF46785">
    <property type="entry name" value="Winged helix' DNA-binding domain"/>
    <property type="match status" value="1"/>
</dbReference>
<name>A0A1T1HB31_OCELI</name>
<sequence>MKKPSLGQISDYELKQLKLFKTVVESGGFTSAAAELNISRPTVSNHIASLESRLGMPLCKRGRGGFLLTDEGAVVYEESKQLLIQLDQFRSTLNNLGESPASQLRIALSDTYSNDERCRIPEVMRSYCKAAPKVTLSFEVEHMRDMERQVLNGDLDIAFIPYHRKLQGLSYIHLFTDNNYLYCAKEHPFYPLPEAEITNEMICNAKLVHAGLQPHEEIYHQLSEMNLAGSSYHYESRIALALSGEFICFLPEEVARPYVEKGELKAIARQHKHFTLGAAVIYKQMKKPNRAKTLFLETIYQYFGNSTEIPPY</sequence>
<keyword evidence="7" id="KW-1185">Reference proteome</keyword>
<dbReference type="PRINTS" id="PR00039">
    <property type="entry name" value="HTHLYSR"/>
</dbReference>
<protein>
    <submittedName>
        <fullName evidence="6">LysR family transcriptional regulator</fullName>
    </submittedName>
</protein>
<dbReference type="Pfam" id="PF03466">
    <property type="entry name" value="LysR_substrate"/>
    <property type="match status" value="1"/>
</dbReference>
<evidence type="ECO:0000256" key="3">
    <source>
        <dbReference type="ARBA" id="ARBA00023125"/>
    </source>
</evidence>
<feature type="domain" description="HTH lysR-type" evidence="5">
    <location>
        <begin position="12"/>
        <end position="69"/>
    </location>
</feature>
<dbReference type="CDD" id="cd05466">
    <property type="entry name" value="PBP2_LTTR_substrate"/>
    <property type="match status" value="1"/>
</dbReference>
<dbReference type="InterPro" id="IPR036388">
    <property type="entry name" value="WH-like_DNA-bd_sf"/>
</dbReference>
<dbReference type="AlphaFoldDB" id="A0A1T1HB31"/>
<dbReference type="SUPFAM" id="SSF53850">
    <property type="entry name" value="Periplasmic binding protein-like II"/>
    <property type="match status" value="1"/>
</dbReference>
<reference evidence="6" key="1">
    <citation type="submission" date="2017-02" db="EMBL/GenBank/DDBJ databases">
        <title>Draft Genome Sequence of the Salt Water Bacterium Oceanospirillum linum ATCC 11336.</title>
        <authorList>
            <person name="Trachtenberg A.M."/>
            <person name="Carney J.G."/>
            <person name="Linnane J.D."/>
            <person name="Rheaume B.A."/>
            <person name="Pitts N.L."/>
            <person name="Mykles D.L."/>
            <person name="Maclea K.S."/>
        </authorList>
    </citation>
    <scope>NUCLEOTIDE SEQUENCE [LARGE SCALE GENOMIC DNA]</scope>
    <source>
        <strain evidence="6">ATCC 11336</strain>
    </source>
</reference>